<dbReference type="Gene3D" id="3.30.70.20">
    <property type="match status" value="1"/>
</dbReference>
<dbReference type="AlphaFoldDB" id="X1DVW3"/>
<sequence length="154" mass="16257">RADSDSITNLLRIQKSADGFFLEAHPKLRPVDTLTEGIFIAGVSQGPKDIPDSVAQAKAAAASAIALMAKGEVEIEPFFAVIHADRCSGCGMCIQNCAYGAIEYVEDRRFGTIASVNVALCKGCGACSGNCRSSAIDIIGFSSEQLHSMITKRV</sequence>
<accession>X1DVW3</accession>
<dbReference type="InterPro" id="IPR017896">
    <property type="entry name" value="4Fe4S_Fe-S-bd"/>
</dbReference>
<dbReference type="SUPFAM" id="SSF54862">
    <property type="entry name" value="4Fe-4S ferredoxins"/>
    <property type="match status" value="1"/>
</dbReference>
<evidence type="ECO:0000259" key="1">
    <source>
        <dbReference type="PROSITE" id="PS51379"/>
    </source>
</evidence>
<feature type="non-terminal residue" evidence="2">
    <location>
        <position position="1"/>
    </location>
</feature>
<dbReference type="EMBL" id="BART01033599">
    <property type="protein sequence ID" value="GAH09074.1"/>
    <property type="molecule type" value="Genomic_DNA"/>
</dbReference>
<evidence type="ECO:0000313" key="2">
    <source>
        <dbReference type="EMBL" id="GAH09074.1"/>
    </source>
</evidence>
<comment type="caution">
    <text evidence="2">The sequence shown here is derived from an EMBL/GenBank/DDBJ whole genome shotgun (WGS) entry which is preliminary data.</text>
</comment>
<dbReference type="Pfam" id="PF13187">
    <property type="entry name" value="Fer4_9"/>
    <property type="match status" value="1"/>
</dbReference>
<gene>
    <name evidence="2" type="ORF">S01H4_57675</name>
</gene>
<dbReference type="PROSITE" id="PS51379">
    <property type="entry name" value="4FE4S_FER_2"/>
    <property type="match status" value="2"/>
</dbReference>
<reference evidence="2" key="1">
    <citation type="journal article" date="2014" name="Front. Microbiol.">
        <title>High frequency of phylogenetically diverse reductive dehalogenase-homologous genes in deep subseafloor sedimentary metagenomes.</title>
        <authorList>
            <person name="Kawai M."/>
            <person name="Futagami T."/>
            <person name="Toyoda A."/>
            <person name="Takaki Y."/>
            <person name="Nishi S."/>
            <person name="Hori S."/>
            <person name="Arai W."/>
            <person name="Tsubouchi T."/>
            <person name="Morono Y."/>
            <person name="Uchiyama I."/>
            <person name="Ito T."/>
            <person name="Fujiyama A."/>
            <person name="Inagaki F."/>
            <person name="Takami H."/>
        </authorList>
    </citation>
    <scope>NUCLEOTIDE SEQUENCE</scope>
    <source>
        <strain evidence="2">Expedition CK06-06</strain>
    </source>
</reference>
<feature type="domain" description="4Fe-4S ferredoxin-type" evidence="1">
    <location>
        <begin position="112"/>
        <end position="141"/>
    </location>
</feature>
<organism evidence="2">
    <name type="scientific">marine sediment metagenome</name>
    <dbReference type="NCBI Taxonomy" id="412755"/>
    <lineage>
        <taxon>unclassified sequences</taxon>
        <taxon>metagenomes</taxon>
        <taxon>ecological metagenomes</taxon>
    </lineage>
</organism>
<proteinExistence type="predicted"/>
<feature type="domain" description="4Fe-4S ferredoxin-type" evidence="1">
    <location>
        <begin position="78"/>
        <end position="107"/>
    </location>
</feature>
<protein>
    <recommendedName>
        <fullName evidence="1">4Fe-4S ferredoxin-type domain-containing protein</fullName>
    </recommendedName>
</protein>
<name>X1DVW3_9ZZZZ</name>